<dbReference type="PANTHER" id="PTHR43507">
    <property type="entry name" value="NADH-UBIQUINONE OXIDOREDUCTASE CHAIN 4"/>
    <property type="match status" value="1"/>
</dbReference>
<comment type="subcellular location">
    <subcellularLocation>
        <location evidence="1 18">Mitochondrion membrane</location>
        <topology evidence="1 18">Multi-pass membrane protein</topology>
    </subcellularLocation>
</comment>
<dbReference type="GO" id="GO:0042773">
    <property type="term" value="P:ATP synthesis coupled electron transport"/>
    <property type="evidence" value="ECO:0007669"/>
    <property type="project" value="InterPro"/>
</dbReference>
<evidence type="ECO:0000256" key="1">
    <source>
        <dbReference type="ARBA" id="ARBA00004225"/>
    </source>
</evidence>
<evidence type="ECO:0000256" key="5">
    <source>
        <dbReference type="ARBA" id="ARBA00022448"/>
    </source>
</evidence>
<dbReference type="InterPro" id="IPR001750">
    <property type="entry name" value="ND/Mrp_TM"/>
</dbReference>
<evidence type="ECO:0000256" key="2">
    <source>
        <dbReference type="ARBA" id="ARBA00009025"/>
    </source>
</evidence>
<evidence type="ECO:0000256" key="12">
    <source>
        <dbReference type="ARBA" id="ARBA00023075"/>
    </source>
</evidence>
<feature type="transmembrane region" description="Helical" evidence="18">
    <location>
        <begin position="116"/>
        <end position="133"/>
    </location>
</feature>
<keyword evidence="9 18" id="KW-0249">Electron transport</keyword>
<name>A0A8A6VG42_BUBQU</name>
<dbReference type="GO" id="GO:0031966">
    <property type="term" value="C:mitochondrial membrane"/>
    <property type="evidence" value="ECO:0007669"/>
    <property type="project" value="UniProtKB-SubCell"/>
</dbReference>
<feature type="transmembrane region" description="Helical" evidence="18">
    <location>
        <begin position="256"/>
        <end position="277"/>
    </location>
</feature>
<dbReference type="GO" id="GO:0048039">
    <property type="term" value="F:ubiquinone binding"/>
    <property type="evidence" value="ECO:0007669"/>
    <property type="project" value="TreeGrafter"/>
</dbReference>
<evidence type="ECO:0000256" key="18">
    <source>
        <dbReference type="RuleBase" id="RU003297"/>
    </source>
</evidence>
<keyword evidence="10 18" id="KW-1133">Transmembrane helix</keyword>
<keyword evidence="13 18" id="KW-0496">Mitochondrion</keyword>
<geneLocation type="mitochondrion" evidence="21"/>
<keyword evidence="6 18" id="KW-0679">Respiratory chain</keyword>
<feature type="transmembrane region" description="Helical" evidence="18">
    <location>
        <begin position="54"/>
        <end position="73"/>
    </location>
</feature>
<comment type="subunit">
    <text evidence="16">Core subunit of respiratory chain NADH dehydrogenase (Complex I) which is composed of 45 different subunits.</text>
</comment>
<proteinExistence type="inferred from homology"/>
<feature type="domain" description="NADH:ubiquinone oxidoreductase chain 4 N-terminal" evidence="20">
    <location>
        <begin position="1"/>
        <end position="109"/>
    </location>
</feature>
<evidence type="ECO:0000256" key="4">
    <source>
        <dbReference type="ARBA" id="ARBA00021006"/>
    </source>
</evidence>
<dbReference type="EC" id="7.1.1.2" evidence="3 18"/>
<evidence type="ECO:0000256" key="6">
    <source>
        <dbReference type="ARBA" id="ARBA00022660"/>
    </source>
</evidence>
<evidence type="ECO:0000313" key="21">
    <source>
        <dbReference type="EMBL" id="QTK13775.1"/>
    </source>
</evidence>
<dbReference type="InterPro" id="IPR010227">
    <property type="entry name" value="NADH_Q_OxRdtase_chainM/4"/>
</dbReference>
<keyword evidence="8" id="KW-1278">Translocase</keyword>
<dbReference type="InterPro" id="IPR000260">
    <property type="entry name" value="NADH4_N"/>
</dbReference>
<dbReference type="GO" id="GO:0003954">
    <property type="term" value="F:NADH dehydrogenase activity"/>
    <property type="evidence" value="ECO:0007669"/>
    <property type="project" value="TreeGrafter"/>
</dbReference>
<keyword evidence="14 18" id="KW-0472">Membrane</keyword>
<feature type="transmembrane region" description="Helical" evidence="18">
    <location>
        <begin position="223"/>
        <end position="244"/>
    </location>
</feature>
<evidence type="ECO:0000256" key="13">
    <source>
        <dbReference type="ARBA" id="ARBA00023128"/>
    </source>
</evidence>
<dbReference type="CTD" id="4538"/>
<feature type="transmembrane region" description="Helical" evidence="18">
    <location>
        <begin position="21"/>
        <end position="42"/>
    </location>
</feature>
<organism evidence="21">
    <name type="scientific">Bubalus quarlesi</name>
    <name type="common">Mountain anoa</name>
    <name type="synonym">Anoa quarlesi</name>
    <dbReference type="NCBI Taxonomy" id="56640"/>
    <lineage>
        <taxon>Eukaryota</taxon>
        <taxon>Metazoa</taxon>
        <taxon>Chordata</taxon>
        <taxon>Craniata</taxon>
        <taxon>Vertebrata</taxon>
        <taxon>Euteleostomi</taxon>
        <taxon>Mammalia</taxon>
        <taxon>Eutheria</taxon>
        <taxon>Laurasiatheria</taxon>
        <taxon>Artiodactyla</taxon>
        <taxon>Ruminantia</taxon>
        <taxon>Pecora</taxon>
        <taxon>Bovidae</taxon>
        <taxon>Bovinae</taxon>
        <taxon>Bubalus</taxon>
    </lineage>
</organism>
<feature type="transmembrane region" description="Helical" evidence="18">
    <location>
        <begin position="351"/>
        <end position="373"/>
    </location>
</feature>
<evidence type="ECO:0000256" key="9">
    <source>
        <dbReference type="ARBA" id="ARBA00022982"/>
    </source>
</evidence>
<comment type="catalytic activity">
    <reaction evidence="17 18">
        <text>a ubiquinone + NADH + 5 H(+)(in) = a ubiquinol + NAD(+) + 4 H(+)(out)</text>
        <dbReference type="Rhea" id="RHEA:29091"/>
        <dbReference type="Rhea" id="RHEA-COMP:9565"/>
        <dbReference type="Rhea" id="RHEA-COMP:9566"/>
        <dbReference type="ChEBI" id="CHEBI:15378"/>
        <dbReference type="ChEBI" id="CHEBI:16389"/>
        <dbReference type="ChEBI" id="CHEBI:17976"/>
        <dbReference type="ChEBI" id="CHEBI:57540"/>
        <dbReference type="ChEBI" id="CHEBI:57945"/>
        <dbReference type="EC" id="7.1.1.2"/>
    </reaction>
</comment>
<keyword evidence="12 18" id="KW-0830">Ubiquinone</keyword>
<dbReference type="PANTHER" id="PTHR43507:SF20">
    <property type="entry name" value="NADH-UBIQUINONE OXIDOREDUCTASE CHAIN 4"/>
    <property type="match status" value="1"/>
</dbReference>
<dbReference type="EMBL" id="MK995024">
    <property type="protein sequence ID" value="QTK13775.1"/>
    <property type="molecule type" value="Genomic_DNA"/>
</dbReference>
<feature type="transmembrane region" description="Helical" evidence="18">
    <location>
        <begin position="193"/>
        <end position="216"/>
    </location>
</feature>
<evidence type="ECO:0000256" key="10">
    <source>
        <dbReference type="ARBA" id="ARBA00022989"/>
    </source>
</evidence>
<dbReference type="Pfam" id="PF01059">
    <property type="entry name" value="Oxidored_q5_N"/>
    <property type="match status" value="1"/>
</dbReference>
<dbReference type="NCBIfam" id="TIGR01972">
    <property type="entry name" value="NDH_I_M"/>
    <property type="match status" value="1"/>
</dbReference>
<sequence length="459" mass="51994">MLKYIIPTMMLVPLTWLSKNNMIWINSTTHSLLISLTSLLLMNQFGDNSLNFSLMFFSDSLSTPLLILTMWLLPLMLMASQHHLSKENLTRKKLFITMLILLQLFLIMTFTAMELIFFYILFEATLVPTLIIITRWGNQTERLNAGLYFLFYTLTGSLPLLVALVYIQSTVGSLNFLMLQYWAQPMPNSWSNIFMWLACMMAFMVKMPLYGLHLWLPKAHVEAPIAGSMVLAAILLKLGGYGMLRITLLLNPVTDFMAYPFIMLSLWGMIMTSSICLRQTDLKSLIAYSSVSHMALVIVAILIQTPWSYMGATALMIAHGLTSSMLFCLANSNYERVHSRTMILARGLQTLLPLMATWWLLASLTNLALPPTINLIGELLVVMSTFSWSNTTIILMGANMVITALYSLYMLIMTQRGKYTHHINNISPSFTRENALMSLHILPLLLLSLNPKIILGPLY</sequence>
<evidence type="ECO:0000256" key="17">
    <source>
        <dbReference type="ARBA" id="ARBA00049551"/>
    </source>
</evidence>
<comment type="similarity">
    <text evidence="2 18">Belongs to the complex I subunit 4 family.</text>
</comment>
<dbReference type="Pfam" id="PF00361">
    <property type="entry name" value="Proton_antipo_M"/>
    <property type="match status" value="1"/>
</dbReference>
<evidence type="ECO:0000256" key="11">
    <source>
        <dbReference type="ARBA" id="ARBA00023027"/>
    </source>
</evidence>
<feature type="transmembrane region" description="Helical" evidence="18">
    <location>
        <begin position="309"/>
        <end position="330"/>
    </location>
</feature>
<evidence type="ECO:0000259" key="19">
    <source>
        <dbReference type="Pfam" id="PF00361"/>
    </source>
</evidence>
<evidence type="ECO:0000259" key="20">
    <source>
        <dbReference type="Pfam" id="PF01059"/>
    </source>
</evidence>
<dbReference type="InterPro" id="IPR003918">
    <property type="entry name" value="NADH_UbQ_OxRdtase"/>
</dbReference>
<keyword evidence="11 18" id="KW-0520">NAD</keyword>
<keyword evidence="7 18" id="KW-0812">Transmembrane</keyword>
<evidence type="ECO:0000256" key="15">
    <source>
        <dbReference type="ARBA" id="ARBA00024313"/>
    </source>
</evidence>
<dbReference type="GO" id="GO:0015990">
    <property type="term" value="P:electron transport coupled proton transport"/>
    <property type="evidence" value="ECO:0007669"/>
    <property type="project" value="TreeGrafter"/>
</dbReference>
<evidence type="ECO:0000256" key="7">
    <source>
        <dbReference type="ARBA" id="ARBA00022692"/>
    </source>
</evidence>
<protein>
    <recommendedName>
        <fullName evidence="4 18">NADH-ubiquinone oxidoreductase chain 4</fullName>
        <ecNumber evidence="3 18">7.1.1.2</ecNumber>
    </recommendedName>
</protein>
<dbReference type="GO" id="GO:0008137">
    <property type="term" value="F:NADH dehydrogenase (ubiquinone) activity"/>
    <property type="evidence" value="ECO:0007669"/>
    <property type="project" value="UniProtKB-UniRule"/>
</dbReference>
<dbReference type="RefSeq" id="YP_010248056.1">
    <property type="nucleotide sequence ID" value="NC_060307.1"/>
</dbReference>
<accession>A0A8A6VG42</accession>
<feature type="domain" description="NADH:quinone oxidoreductase/Mrp antiporter transmembrane" evidence="19">
    <location>
        <begin position="112"/>
        <end position="402"/>
    </location>
</feature>
<feature type="transmembrane region" description="Helical" evidence="18">
    <location>
        <begin position="94"/>
        <end position="110"/>
    </location>
</feature>
<feature type="transmembrane region" description="Helical" evidence="18">
    <location>
        <begin position="284"/>
        <end position="303"/>
    </location>
</feature>
<evidence type="ECO:0000256" key="3">
    <source>
        <dbReference type="ARBA" id="ARBA00012944"/>
    </source>
</evidence>
<comment type="function">
    <text evidence="15 18">Core subunit of the mitochondrial membrane respiratory chain NADH dehydrogenase (Complex I) which catalyzes electron transfer from NADH through the respiratory chain, using ubiquinone as an electron acceptor. Essential for the catalytic activity and assembly of complex I.</text>
</comment>
<evidence type="ECO:0000256" key="8">
    <source>
        <dbReference type="ARBA" id="ARBA00022967"/>
    </source>
</evidence>
<evidence type="ECO:0000256" key="16">
    <source>
        <dbReference type="ARBA" id="ARBA00024376"/>
    </source>
</evidence>
<dbReference type="GeneID" id="70586750"/>
<dbReference type="AlphaFoldDB" id="A0A8A6VG42"/>
<dbReference type="PRINTS" id="PR01437">
    <property type="entry name" value="NUOXDRDTASE4"/>
</dbReference>
<reference evidence="21" key="1">
    <citation type="journal article" date="2020" name="J Asia Pac Biodivers">
        <title>The first complete mitochondrial genome sequence of the endangered mountain anoa (Bubalus quarlesi) (Artiodactyla: Bovidae) and phylogenetic analysis.</title>
        <authorList>
            <person name="Priyono D.S."/>
            <person name="Solihin D.D."/>
            <person name="Farajallah A."/>
            <person name="Purwantara B."/>
        </authorList>
    </citation>
    <scope>NUCLEOTIDE SEQUENCE</scope>
    <source>
        <strain evidence="21">Isk</strain>
        <tissue evidence="21">Blood</tissue>
    </source>
</reference>
<feature type="transmembrane region" description="Helical" evidence="18">
    <location>
        <begin position="393"/>
        <end position="414"/>
    </location>
</feature>
<keyword evidence="5 18" id="KW-0813">Transport</keyword>
<evidence type="ECO:0000256" key="14">
    <source>
        <dbReference type="ARBA" id="ARBA00023136"/>
    </source>
</evidence>
<feature type="transmembrane region" description="Helical" evidence="18">
    <location>
        <begin position="145"/>
        <end position="167"/>
    </location>
</feature>
<gene>
    <name evidence="21" type="primary">ND4</name>
</gene>